<organism evidence="1 2">
    <name type="scientific">Nocardioides marmorisolisilvae</name>
    <dbReference type="NCBI Taxonomy" id="1542737"/>
    <lineage>
        <taxon>Bacteria</taxon>
        <taxon>Bacillati</taxon>
        <taxon>Actinomycetota</taxon>
        <taxon>Actinomycetes</taxon>
        <taxon>Propionibacteriales</taxon>
        <taxon>Nocardioidaceae</taxon>
        <taxon>Nocardioides</taxon>
    </lineage>
</organism>
<gene>
    <name evidence="1" type="ORF">EFL95_07575</name>
</gene>
<comment type="caution">
    <text evidence="1">The sequence shown here is derived from an EMBL/GenBank/DDBJ whole genome shotgun (WGS) entry which is preliminary data.</text>
</comment>
<keyword evidence="2" id="KW-1185">Reference proteome</keyword>
<dbReference type="RefSeq" id="WP_123233409.1">
    <property type="nucleotide sequence ID" value="NZ_RJSG01000002.1"/>
</dbReference>
<dbReference type="Proteomes" id="UP000277094">
    <property type="component" value="Unassembled WGS sequence"/>
</dbReference>
<dbReference type="EMBL" id="RJSG01000002">
    <property type="protein sequence ID" value="RNL78907.1"/>
    <property type="molecule type" value="Genomic_DNA"/>
</dbReference>
<sequence length="85" mass="9506">MALRIARRAIQESNAVCLGREQEQQVFLLAFLRSSSLLLALEASVLEIRELLPVLAIVFLLDELMGHPARAESHETSSSSSRFIR</sequence>
<evidence type="ECO:0000313" key="1">
    <source>
        <dbReference type="EMBL" id="RNL78907.1"/>
    </source>
</evidence>
<dbReference type="AlphaFoldDB" id="A0A3N0DTF5"/>
<evidence type="ECO:0000313" key="2">
    <source>
        <dbReference type="Proteomes" id="UP000277094"/>
    </source>
</evidence>
<protein>
    <submittedName>
        <fullName evidence="1">Uncharacterized protein</fullName>
    </submittedName>
</protein>
<proteinExistence type="predicted"/>
<reference evidence="1 2" key="1">
    <citation type="submission" date="2018-11" db="EMBL/GenBank/DDBJ databases">
        <authorList>
            <person name="Li F."/>
        </authorList>
    </citation>
    <scope>NUCLEOTIDE SEQUENCE [LARGE SCALE GENOMIC DNA]</scope>
    <source>
        <strain evidence="1 2">KIS18-7</strain>
    </source>
</reference>
<accession>A0A3N0DTF5</accession>
<name>A0A3N0DTF5_9ACTN</name>